<dbReference type="RefSeq" id="WP_354011547.1">
    <property type="nucleotide sequence ID" value="NZ_JBEWTA010000003.1"/>
</dbReference>
<evidence type="ECO:0000313" key="3">
    <source>
        <dbReference type="Proteomes" id="UP001549366"/>
    </source>
</evidence>
<evidence type="ECO:0000256" key="1">
    <source>
        <dbReference type="SAM" id="MobiDB-lite"/>
    </source>
</evidence>
<keyword evidence="3" id="KW-1185">Reference proteome</keyword>
<sequence>MCKFFDWTVVVSRVSLPVIGATLLPFFSGQAYPGDEPWQPIPGYTQPFYPIASPGASGQPDDVSVIESSQFIPTLNDEGQPVLLQSPRTEQVPYTGVGETLNNYFAYPITHTAYRVAGREYRVTTVGGSGYPTFNSMLTREDMRKRHQYIMTRAESEEKYTKVYEEISHINFSPEFLEDVKQGETPETVYDRFFGDRHIARHFYDESGRLTEASGRFFKELYSPLSSDFAKLNSERLQDERRRLSPDFNSRADILARNTVENRSDVLNIIRTAADELKAILDSLNAQQGVTARLVSASQQGDVRTSLDDVMAHPQRSDDRGRTRNNIITDAFISINHGEGRNGPPAPQPVTVTEIPGVSHVEGFRGNLNLPAAIVFPDEEGIDQLLLISSLTGPADNPKSRNGAIENINLIQNQHPNAAAILTNYTYKSGTQDQEREKLIGMRPGGKELRENAMASFFLGMGDEQYSSSNAVLKAWIALIMRRNGVNLCEDFRETRKKSDTDDGDGNSGGAAGFNAGRVGITPGSVH</sequence>
<reference evidence="2 3" key="1">
    <citation type="submission" date="2024-06" db="EMBL/GenBank/DDBJ databases">
        <title>Genomic Encyclopedia of Type Strains, Phase V (KMG-V): Genome sequencing to study the core and pangenomes of soil and plant-associated prokaryotes.</title>
        <authorList>
            <person name="Whitman W."/>
        </authorList>
    </citation>
    <scope>NUCLEOTIDE SEQUENCE [LARGE SCALE GENOMIC DNA]</scope>
    <source>
        <strain evidence="2 3">NE40</strain>
    </source>
</reference>
<protein>
    <submittedName>
        <fullName evidence="2">Uncharacterized protein</fullName>
    </submittedName>
</protein>
<name>A0ABV2SCM2_9GAMM</name>
<organism evidence="2 3">
    <name type="scientific">Endozoicomonas lisbonensis</name>
    <dbReference type="NCBI Taxonomy" id="3120522"/>
    <lineage>
        <taxon>Bacteria</taxon>
        <taxon>Pseudomonadati</taxon>
        <taxon>Pseudomonadota</taxon>
        <taxon>Gammaproteobacteria</taxon>
        <taxon>Oceanospirillales</taxon>
        <taxon>Endozoicomonadaceae</taxon>
        <taxon>Endozoicomonas</taxon>
    </lineage>
</organism>
<evidence type="ECO:0000313" key="2">
    <source>
        <dbReference type="EMBL" id="MET4754951.1"/>
    </source>
</evidence>
<accession>A0ABV2SCM2</accession>
<dbReference type="EMBL" id="JBEWTB010000001">
    <property type="protein sequence ID" value="MET4754951.1"/>
    <property type="molecule type" value="Genomic_DNA"/>
</dbReference>
<gene>
    <name evidence="2" type="ORF">V5J35_000143</name>
</gene>
<feature type="region of interest" description="Disordered" evidence="1">
    <location>
        <begin position="496"/>
        <end position="527"/>
    </location>
</feature>
<dbReference type="Proteomes" id="UP001549366">
    <property type="component" value="Unassembled WGS sequence"/>
</dbReference>
<proteinExistence type="predicted"/>
<comment type="caution">
    <text evidence="2">The sequence shown here is derived from an EMBL/GenBank/DDBJ whole genome shotgun (WGS) entry which is preliminary data.</text>
</comment>